<dbReference type="AlphaFoldDB" id="A0A7L4F5J8"/>
<evidence type="ECO:0000256" key="6">
    <source>
        <dbReference type="ARBA" id="ARBA00022989"/>
    </source>
</evidence>
<evidence type="ECO:0000256" key="8">
    <source>
        <dbReference type="ARBA" id="ARBA00023157"/>
    </source>
</evidence>
<dbReference type="GO" id="GO:0009897">
    <property type="term" value="C:external side of plasma membrane"/>
    <property type="evidence" value="ECO:0007669"/>
    <property type="project" value="TreeGrafter"/>
</dbReference>
<keyword evidence="5" id="KW-0391">Immunity</keyword>
<keyword evidence="9" id="KW-0325">Glycoprotein</keyword>
<evidence type="ECO:0000256" key="1">
    <source>
        <dbReference type="ARBA" id="ARBA00004479"/>
    </source>
</evidence>
<dbReference type="InterPro" id="IPR037055">
    <property type="entry name" value="MHC_I-like_Ag-recog_sf"/>
</dbReference>
<keyword evidence="6" id="KW-1133">Transmembrane helix</keyword>
<dbReference type="Gene3D" id="3.30.500.10">
    <property type="entry name" value="MHC class I-like antigen recognition-like"/>
    <property type="match status" value="1"/>
</dbReference>
<dbReference type="EMBL" id="VWYH01000660">
    <property type="protein sequence ID" value="NXW82264.1"/>
    <property type="molecule type" value="Genomic_DNA"/>
</dbReference>
<dbReference type="PANTHER" id="PTHR16675">
    <property type="entry name" value="MHC CLASS I-RELATED"/>
    <property type="match status" value="1"/>
</dbReference>
<dbReference type="Proteomes" id="UP000541332">
    <property type="component" value="Unassembled WGS sequence"/>
</dbReference>
<organism evidence="11 12">
    <name type="scientific">Pampusana beccarii</name>
    <name type="common">Western bronze ground-dove</name>
    <dbReference type="NCBI Taxonomy" id="2953425"/>
    <lineage>
        <taxon>Eukaryota</taxon>
        <taxon>Metazoa</taxon>
        <taxon>Chordata</taxon>
        <taxon>Craniata</taxon>
        <taxon>Vertebrata</taxon>
        <taxon>Euteleostomi</taxon>
        <taxon>Archelosauria</taxon>
        <taxon>Archosauria</taxon>
        <taxon>Dinosauria</taxon>
        <taxon>Saurischia</taxon>
        <taxon>Theropoda</taxon>
        <taxon>Coelurosauria</taxon>
        <taxon>Aves</taxon>
        <taxon>Neognathae</taxon>
        <taxon>Neoaves</taxon>
        <taxon>Columbimorphae</taxon>
        <taxon>Columbiformes</taxon>
        <taxon>Columbidae</taxon>
        <taxon>Pampusana</taxon>
    </lineage>
</organism>
<feature type="non-terminal residue" evidence="11">
    <location>
        <position position="1"/>
    </location>
</feature>
<name>A0A7L4F5J8_9COLU</name>
<dbReference type="GO" id="GO:0042612">
    <property type="term" value="C:MHC class I protein complex"/>
    <property type="evidence" value="ECO:0007669"/>
    <property type="project" value="UniProtKB-KW"/>
</dbReference>
<gene>
    <name evidence="11" type="primary">Ha1f_2</name>
    <name evidence="11" type="ORF">ALOBEC_R15400</name>
</gene>
<dbReference type="GO" id="GO:0005615">
    <property type="term" value="C:extracellular space"/>
    <property type="evidence" value="ECO:0007669"/>
    <property type="project" value="TreeGrafter"/>
</dbReference>
<dbReference type="InterPro" id="IPR011161">
    <property type="entry name" value="MHC_I-like_Ag-recog"/>
</dbReference>
<dbReference type="InterPro" id="IPR050208">
    <property type="entry name" value="MHC_class-I_related"/>
</dbReference>
<keyword evidence="3" id="KW-0812">Transmembrane</keyword>
<dbReference type="InterPro" id="IPR011162">
    <property type="entry name" value="MHC_I/II-like_Ag-recog"/>
</dbReference>
<feature type="domain" description="MHC class I-like antigen recognition-like" evidence="10">
    <location>
        <begin position="1"/>
        <end position="76"/>
    </location>
</feature>
<keyword evidence="7" id="KW-0472">Membrane</keyword>
<dbReference type="GO" id="GO:0002474">
    <property type="term" value="P:antigen processing and presentation of peptide antigen via MHC class I"/>
    <property type="evidence" value="ECO:0007669"/>
    <property type="project" value="UniProtKB-KW"/>
</dbReference>
<dbReference type="Pfam" id="PF00129">
    <property type="entry name" value="MHC_I"/>
    <property type="match status" value="1"/>
</dbReference>
<proteinExistence type="predicted"/>
<comment type="subcellular location">
    <subcellularLocation>
        <location evidence="1">Membrane</location>
        <topology evidence="1">Single-pass type I membrane protein</topology>
    </subcellularLocation>
</comment>
<reference evidence="11 12" key="1">
    <citation type="submission" date="2020-02" db="EMBL/GenBank/DDBJ databases">
        <title>Bird 10,000 Genomes (B10K) Project - Family phase.</title>
        <authorList>
            <person name="Zhang G."/>
        </authorList>
    </citation>
    <scope>NUCLEOTIDE SEQUENCE [LARGE SCALE GENOMIC DNA]</scope>
    <source>
        <strain evidence="11">B10K-DU-006-06</strain>
    </source>
</reference>
<dbReference type="SUPFAM" id="SSF54452">
    <property type="entry name" value="MHC antigen-recognition domain"/>
    <property type="match status" value="1"/>
</dbReference>
<evidence type="ECO:0000256" key="9">
    <source>
        <dbReference type="ARBA" id="ARBA00023180"/>
    </source>
</evidence>
<sequence>SLRYFDIAVSEPSLGVPEYMFVGYVDGNPISRYDSNTRRVVPQAEWMAANLEQQYWDGQTQIGQSDQQWYRVSLDNV</sequence>
<evidence type="ECO:0000256" key="3">
    <source>
        <dbReference type="ARBA" id="ARBA00022692"/>
    </source>
</evidence>
<comment type="caution">
    <text evidence="11">The sequence shown here is derived from an EMBL/GenBank/DDBJ whole genome shotgun (WGS) entry which is preliminary data.</text>
</comment>
<protein>
    <submittedName>
        <fullName evidence="11">HA1F protein</fullName>
    </submittedName>
</protein>
<keyword evidence="8" id="KW-1015">Disulfide bond</keyword>
<evidence type="ECO:0000256" key="4">
    <source>
        <dbReference type="ARBA" id="ARBA00022729"/>
    </source>
</evidence>
<evidence type="ECO:0000256" key="2">
    <source>
        <dbReference type="ARBA" id="ARBA00022451"/>
    </source>
</evidence>
<keyword evidence="12" id="KW-1185">Reference proteome</keyword>
<dbReference type="OrthoDB" id="8936120at2759"/>
<dbReference type="PANTHER" id="PTHR16675:SF242">
    <property type="entry name" value="MAJOR HISTOCOMPATIBILITY COMPLEX CLASS I-RELATED GENE PROTEIN"/>
    <property type="match status" value="1"/>
</dbReference>
<evidence type="ECO:0000313" key="11">
    <source>
        <dbReference type="EMBL" id="NXW82264.1"/>
    </source>
</evidence>
<accession>A0A7L4F5J8</accession>
<keyword evidence="4" id="KW-0732">Signal</keyword>
<keyword evidence="2" id="KW-0490">MHC I</keyword>
<dbReference type="GO" id="GO:0006955">
    <property type="term" value="P:immune response"/>
    <property type="evidence" value="ECO:0007669"/>
    <property type="project" value="TreeGrafter"/>
</dbReference>
<evidence type="ECO:0000256" key="7">
    <source>
        <dbReference type="ARBA" id="ARBA00023136"/>
    </source>
</evidence>
<evidence type="ECO:0000256" key="5">
    <source>
        <dbReference type="ARBA" id="ARBA00022859"/>
    </source>
</evidence>
<evidence type="ECO:0000259" key="10">
    <source>
        <dbReference type="Pfam" id="PF00129"/>
    </source>
</evidence>
<feature type="non-terminal residue" evidence="11">
    <location>
        <position position="77"/>
    </location>
</feature>
<evidence type="ECO:0000313" key="12">
    <source>
        <dbReference type="Proteomes" id="UP000541332"/>
    </source>
</evidence>